<evidence type="ECO:0000313" key="14">
    <source>
        <dbReference type="Proteomes" id="UP000254266"/>
    </source>
</evidence>
<feature type="region of interest" description="Disordered" evidence="10">
    <location>
        <begin position="237"/>
        <end position="265"/>
    </location>
</feature>
<keyword evidence="14" id="KW-1185">Reference proteome</keyword>
<dbReference type="InterPro" id="IPR039426">
    <property type="entry name" value="TonB-dep_rcpt-like"/>
</dbReference>
<dbReference type="Proteomes" id="UP000254266">
    <property type="component" value="Unassembled WGS sequence"/>
</dbReference>
<comment type="similarity">
    <text evidence="8 9">Belongs to the TonB-dependent receptor family.</text>
</comment>
<keyword evidence="4 8" id="KW-0812">Transmembrane</keyword>
<evidence type="ECO:0000256" key="9">
    <source>
        <dbReference type="RuleBase" id="RU003357"/>
    </source>
</evidence>
<dbReference type="PROSITE" id="PS52016">
    <property type="entry name" value="TONB_DEPENDENT_REC_3"/>
    <property type="match status" value="1"/>
</dbReference>
<keyword evidence="3 8" id="KW-1134">Transmembrane beta strand</keyword>
<dbReference type="Gene3D" id="2.170.130.10">
    <property type="entry name" value="TonB-dependent receptor, plug domain"/>
    <property type="match status" value="1"/>
</dbReference>
<evidence type="ECO:0000256" key="4">
    <source>
        <dbReference type="ARBA" id="ARBA00022692"/>
    </source>
</evidence>
<dbReference type="SUPFAM" id="SSF56935">
    <property type="entry name" value="Porins"/>
    <property type="match status" value="1"/>
</dbReference>
<accession>A0A370DL80</accession>
<proteinExistence type="inferred from homology"/>
<protein>
    <submittedName>
        <fullName evidence="13">TonB-dependent receptor</fullName>
    </submittedName>
</protein>
<name>A0A370DL80_9GAMM</name>
<dbReference type="PANTHER" id="PTHR47234:SF3">
    <property type="entry name" value="SECRETIN_TONB SHORT N-TERMINAL DOMAIN-CONTAINING PROTEIN"/>
    <property type="match status" value="1"/>
</dbReference>
<evidence type="ECO:0000256" key="7">
    <source>
        <dbReference type="ARBA" id="ARBA00023237"/>
    </source>
</evidence>
<dbReference type="InterPro" id="IPR037066">
    <property type="entry name" value="Plug_dom_sf"/>
</dbReference>
<keyword evidence="6 8" id="KW-0472">Membrane</keyword>
<dbReference type="PANTHER" id="PTHR47234">
    <property type="match status" value="1"/>
</dbReference>
<dbReference type="InterPro" id="IPR000531">
    <property type="entry name" value="Beta-barrel_TonB"/>
</dbReference>
<dbReference type="EMBL" id="QFXC01000003">
    <property type="protein sequence ID" value="RDH85648.1"/>
    <property type="molecule type" value="Genomic_DNA"/>
</dbReference>
<dbReference type="InterPro" id="IPR036942">
    <property type="entry name" value="Beta-barrel_TonB_sf"/>
</dbReference>
<comment type="caution">
    <text evidence="13">The sequence shown here is derived from an EMBL/GenBank/DDBJ whole genome shotgun (WGS) entry which is preliminary data.</text>
</comment>
<dbReference type="CDD" id="cd01347">
    <property type="entry name" value="ligand_gated_channel"/>
    <property type="match status" value="1"/>
</dbReference>
<reference evidence="13 14" key="1">
    <citation type="journal article" date="2018" name="ISME J.">
        <title>Endosymbiont genomes yield clues of tubeworm success.</title>
        <authorList>
            <person name="Li Y."/>
            <person name="Liles M.R."/>
            <person name="Halanych K.M."/>
        </authorList>
    </citation>
    <scope>NUCLEOTIDE SEQUENCE [LARGE SCALE GENOMIC DNA]</scope>
    <source>
        <strain evidence="13">A1464</strain>
    </source>
</reference>
<keyword evidence="13" id="KW-0675">Receptor</keyword>
<evidence type="ECO:0000256" key="6">
    <source>
        <dbReference type="ARBA" id="ARBA00023136"/>
    </source>
</evidence>
<gene>
    <name evidence="13" type="ORF">DIZ80_01580</name>
</gene>
<dbReference type="Pfam" id="PF00593">
    <property type="entry name" value="TonB_dep_Rec_b-barrel"/>
    <property type="match status" value="1"/>
</dbReference>
<keyword evidence="2 8" id="KW-0813">Transport</keyword>
<organism evidence="13 14">
    <name type="scientific">endosymbiont of Galathealinum brachiosum</name>
    <dbReference type="NCBI Taxonomy" id="2200906"/>
    <lineage>
        <taxon>Bacteria</taxon>
        <taxon>Pseudomonadati</taxon>
        <taxon>Pseudomonadota</taxon>
        <taxon>Gammaproteobacteria</taxon>
        <taxon>sulfur-oxidizing symbionts</taxon>
    </lineage>
</organism>
<dbReference type="AlphaFoldDB" id="A0A370DL80"/>
<evidence type="ECO:0000256" key="3">
    <source>
        <dbReference type="ARBA" id="ARBA00022452"/>
    </source>
</evidence>
<sequence>MNKHVSIISFLTLIIISNQAVSRDKPINEIKDLYDQPLETLMDTETELKVNIGTRDKQRDVYQSMVPIDVITAEQMNKTGYTELSKVLQRLLPSFNFPLPSITDGTDHVRPFTLRGMAADQVLVLINGKRMHASTLLNVNGSIGRGSSGVDLNTIPLRSINRIEILKDGAAAQYGSDAIAGIINVILKSDTDINEISSTLGTTDEGDGRLKQIDLHYAIPLAFDGFINFTIEARDRGETNRSGVDARQQYFTGDPRNDADPTVTTHYGDADTQDLLLSMNSEIAGPGDVSYYAFALFDYRESEASAFFRPSQDNRNVRNIYPDGFLPHISPEILDASITLGIKDETNSDFRWDVSYNAGVSDYTFQVNNSLNTSIGLSSPTTFDSGSTQSTLQILNLDLFNKFNRNMKDSINIASGLEIRHETYKISAGEQASWVHGGSTVLDGPNTGDNVSAGAQGFPGFRPENEVDQSRNNYAAYIDFSGQVNEKWSAGAALRYDYYSDFGSTINGKLSAAYKANGDLMLRSSASSGFRAPSLQQSFYTSSATITVNDNLTEIGTFSVNHPLAKSLGATDLEAEKSNHLSLGAIYQPSNRLSVSSDFFYTEIDDRVVLSGEISQDPGESSAEVIAILQAAGVEAARYFSNAVDTKTYGFDIEINYTPEIIWGSKIKLSALYHQNKTQITGDVKTPDILKPDGDEVIFATDQRDDLESSQPRQNFILTGDMSKKQYHFLLKFIRAGEFKDDVQTFSAQWMTDLELSYQLTKISAISIGGHNIFDSVPDTIDNDTSPIFGDNSIIPYSQFSPYGFNGAFFYLRFNVEF</sequence>
<evidence type="ECO:0000256" key="2">
    <source>
        <dbReference type="ARBA" id="ARBA00022448"/>
    </source>
</evidence>
<comment type="subcellular location">
    <subcellularLocation>
        <location evidence="1 8">Cell outer membrane</location>
        <topology evidence="1 8">Multi-pass membrane protein</topology>
    </subcellularLocation>
</comment>
<feature type="domain" description="TonB-dependent receptor-like beta-barrel" evidence="11">
    <location>
        <begin position="280"/>
        <end position="772"/>
    </location>
</feature>
<evidence type="ECO:0000256" key="8">
    <source>
        <dbReference type="PROSITE-ProRule" id="PRU01360"/>
    </source>
</evidence>
<dbReference type="Pfam" id="PF07715">
    <property type="entry name" value="Plug"/>
    <property type="match status" value="1"/>
</dbReference>
<evidence type="ECO:0000256" key="10">
    <source>
        <dbReference type="SAM" id="MobiDB-lite"/>
    </source>
</evidence>
<keyword evidence="7 8" id="KW-0998">Cell outer membrane</keyword>
<evidence type="ECO:0000259" key="12">
    <source>
        <dbReference type="Pfam" id="PF07715"/>
    </source>
</evidence>
<evidence type="ECO:0000256" key="5">
    <source>
        <dbReference type="ARBA" id="ARBA00023077"/>
    </source>
</evidence>
<evidence type="ECO:0000259" key="11">
    <source>
        <dbReference type="Pfam" id="PF00593"/>
    </source>
</evidence>
<dbReference type="InterPro" id="IPR012910">
    <property type="entry name" value="Plug_dom"/>
</dbReference>
<evidence type="ECO:0000313" key="13">
    <source>
        <dbReference type="EMBL" id="RDH85648.1"/>
    </source>
</evidence>
<keyword evidence="5 9" id="KW-0798">TonB box</keyword>
<feature type="domain" description="TonB-dependent receptor plug" evidence="12">
    <location>
        <begin position="63"/>
        <end position="182"/>
    </location>
</feature>
<evidence type="ECO:0000256" key="1">
    <source>
        <dbReference type="ARBA" id="ARBA00004571"/>
    </source>
</evidence>
<dbReference type="GO" id="GO:0009279">
    <property type="term" value="C:cell outer membrane"/>
    <property type="evidence" value="ECO:0007669"/>
    <property type="project" value="UniProtKB-SubCell"/>
</dbReference>
<dbReference type="Gene3D" id="2.40.170.20">
    <property type="entry name" value="TonB-dependent receptor, beta-barrel domain"/>
    <property type="match status" value="1"/>
</dbReference>